<dbReference type="EMBL" id="CAMXCT010001458">
    <property type="protein sequence ID" value="CAI3990287.1"/>
    <property type="molecule type" value="Genomic_DNA"/>
</dbReference>
<dbReference type="EMBL" id="CAMXCT020001458">
    <property type="protein sequence ID" value="CAL1143662.1"/>
    <property type="molecule type" value="Genomic_DNA"/>
</dbReference>
<feature type="region of interest" description="Disordered" evidence="1">
    <location>
        <begin position="167"/>
        <end position="202"/>
    </location>
</feature>
<protein>
    <submittedName>
        <fullName evidence="2">Uncharacterized protein</fullName>
    </submittedName>
</protein>
<reference evidence="2" key="1">
    <citation type="submission" date="2022-10" db="EMBL/GenBank/DDBJ databases">
        <authorList>
            <person name="Chen Y."/>
            <person name="Dougan E. K."/>
            <person name="Chan C."/>
            <person name="Rhodes N."/>
            <person name="Thang M."/>
        </authorList>
    </citation>
    <scope>NUCLEOTIDE SEQUENCE</scope>
</reference>
<evidence type="ECO:0000313" key="3">
    <source>
        <dbReference type="EMBL" id="CAL4777599.1"/>
    </source>
</evidence>
<proteinExistence type="predicted"/>
<evidence type="ECO:0000313" key="2">
    <source>
        <dbReference type="EMBL" id="CAI3990287.1"/>
    </source>
</evidence>
<organism evidence="2">
    <name type="scientific">Cladocopium goreaui</name>
    <dbReference type="NCBI Taxonomy" id="2562237"/>
    <lineage>
        <taxon>Eukaryota</taxon>
        <taxon>Sar</taxon>
        <taxon>Alveolata</taxon>
        <taxon>Dinophyceae</taxon>
        <taxon>Suessiales</taxon>
        <taxon>Symbiodiniaceae</taxon>
        <taxon>Cladocopium</taxon>
    </lineage>
</organism>
<evidence type="ECO:0000313" key="4">
    <source>
        <dbReference type="Proteomes" id="UP001152797"/>
    </source>
</evidence>
<gene>
    <name evidence="2" type="ORF">C1SCF055_LOCUS17286</name>
</gene>
<dbReference type="OrthoDB" id="10361901at2759"/>
<evidence type="ECO:0000256" key="1">
    <source>
        <dbReference type="SAM" id="MobiDB-lite"/>
    </source>
</evidence>
<name>A0A9P1CDL5_9DINO</name>
<dbReference type="AlphaFoldDB" id="A0A9P1CDL5"/>
<sequence>MADEVYVPPHLRPPAGKTLMNRHELRSPSDPQHLRTTCGLSMHPFLTSSAVRVAPTMRLEELRRDHIEGYRGFIPGVRAETVYGARATIIDNIASDIRPLDFRAPQAESYLWNRPRDPPQSLRSQADCDIWRTWQQDPKYNWMGGEKPKSCGPGIASYTGHRELRRSHPKLQADEPQSLPPGEHLRLPRQMPLSGQKGRESWDPHVVDTIRSQMPGYRAFLPGKKLLA</sequence>
<keyword evidence="4" id="KW-1185">Reference proteome</keyword>
<comment type="caution">
    <text evidence="2">The sequence shown here is derived from an EMBL/GenBank/DDBJ whole genome shotgun (WGS) entry which is preliminary data.</text>
</comment>
<dbReference type="EMBL" id="CAMXCT030001458">
    <property type="protein sequence ID" value="CAL4777599.1"/>
    <property type="molecule type" value="Genomic_DNA"/>
</dbReference>
<reference evidence="3 4" key="2">
    <citation type="submission" date="2024-05" db="EMBL/GenBank/DDBJ databases">
        <authorList>
            <person name="Chen Y."/>
            <person name="Shah S."/>
            <person name="Dougan E. K."/>
            <person name="Thang M."/>
            <person name="Chan C."/>
        </authorList>
    </citation>
    <scope>NUCLEOTIDE SEQUENCE [LARGE SCALE GENOMIC DNA]</scope>
</reference>
<accession>A0A9P1CDL5</accession>
<dbReference type="Proteomes" id="UP001152797">
    <property type="component" value="Unassembled WGS sequence"/>
</dbReference>